<comment type="catalytic activity">
    <reaction evidence="1">
        <text>D-fructose 6-phosphate + L-glutamine = D-glucosamine 6-phosphate + L-glutamate</text>
        <dbReference type="Rhea" id="RHEA:13237"/>
        <dbReference type="ChEBI" id="CHEBI:29985"/>
        <dbReference type="ChEBI" id="CHEBI:58359"/>
        <dbReference type="ChEBI" id="CHEBI:58725"/>
        <dbReference type="ChEBI" id="CHEBI:61527"/>
        <dbReference type="EC" id="2.6.1.16"/>
    </reaction>
</comment>
<feature type="domain" description="SIS" evidence="4">
    <location>
        <begin position="80"/>
        <end position="219"/>
    </location>
</feature>
<dbReference type="CDD" id="cd05013">
    <property type="entry name" value="SIS_RpiR"/>
    <property type="match status" value="1"/>
</dbReference>
<gene>
    <name evidence="5" type="ORF">FHX74_000586</name>
</gene>
<dbReference type="InterPro" id="IPR046348">
    <property type="entry name" value="SIS_dom_sf"/>
</dbReference>
<dbReference type="GO" id="GO:0097367">
    <property type="term" value="F:carbohydrate derivative binding"/>
    <property type="evidence" value="ECO:0007669"/>
    <property type="project" value="InterPro"/>
</dbReference>
<dbReference type="PANTHER" id="PTHR10937:SF0">
    <property type="entry name" value="GLUTAMINE--FRUCTOSE-6-PHOSPHATE TRANSAMINASE (ISOMERIZING)"/>
    <property type="match status" value="1"/>
</dbReference>
<dbReference type="GO" id="GO:0006487">
    <property type="term" value="P:protein N-linked glycosylation"/>
    <property type="evidence" value="ECO:0007669"/>
    <property type="project" value="TreeGrafter"/>
</dbReference>
<keyword evidence="5" id="KW-0808">Transferase</keyword>
<comment type="caution">
    <text evidence="5">The sequence shown here is derived from an EMBL/GenBank/DDBJ whole genome shotgun (WGS) entry which is preliminary data.</text>
</comment>
<reference evidence="5 6" key="1">
    <citation type="submission" date="2020-07" db="EMBL/GenBank/DDBJ databases">
        <title>Sequencing the genomes of 1000 actinobacteria strains.</title>
        <authorList>
            <person name="Klenk H.-P."/>
        </authorList>
    </citation>
    <scope>NUCLEOTIDE SEQUENCE [LARGE SCALE GENOMIC DNA]</scope>
    <source>
        <strain evidence="5 6">DSM 100723</strain>
    </source>
</reference>
<evidence type="ECO:0000313" key="6">
    <source>
        <dbReference type="Proteomes" id="UP000523079"/>
    </source>
</evidence>
<dbReference type="Pfam" id="PF01380">
    <property type="entry name" value="SIS"/>
    <property type="match status" value="1"/>
</dbReference>
<dbReference type="GO" id="GO:0006002">
    <property type="term" value="P:fructose 6-phosphate metabolic process"/>
    <property type="evidence" value="ECO:0007669"/>
    <property type="project" value="TreeGrafter"/>
</dbReference>
<dbReference type="PROSITE" id="PS51464">
    <property type="entry name" value="SIS"/>
    <property type="match status" value="1"/>
</dbReference>
<dbReference type="GO" id="GO:0004360">
    <property type="term" value="F:glutamine-fructose-6-phosphate transaminase (isomerizing) activity"/>
    <property type="evidence" value="ECO:0007669"/>
    <property type="project" value="UniProtKB-EC"/>
</dbReference>
<evidence type="ECO:0000313" key="5">
    <source>
        <dbReference type="EMBL" id="MBA8792992.1"/>
    </source>
</evidence>
<evidence type="ECO:0000256" key="2">
    <source>
        <dbReference type="ARBA" id="ARBA00012916"/>
    </source>
</evidence>
<protein>
    <recommendedName>
        <fullName evidence="3">Glutamine--fructose-6-phosphate aminotransferase [isomerizing]</fullName>
        <ecNumber evidence="2">2.6.1.16</ecNumber>
    </recommendedName>
</protein>
<proteinExistence type="predicted"/>
<keyword evidence="6" id="KW-1185">Reference proteome</keyword>
<evidence type="ECO:0000256" key="1">
    <source>
        <dbReference type="ARBA" id="ARBA00001031"/>
    </source>
</evidence>
<dbReference type="Proteomes" id="UP000523079">
    <property type="component" value="Unassembled WGS sequence"/>
</dbReference>
<dbReference type="EC" id="2.6.1.16" evidence="2"/>
<accession>A0A7W3IPR1</accession>
<dbReference type="PANTHER" id="PTHR10937">
    <property type="entry name" value="GLUCOSAMINE--FRUCTOSE-6-PHOSPHATE AMINOTRANSFERASE, ISOMERIZING"/>
    <property type="match status" value="1"/>
</dbReference>
<dbReference type="InterPro" id="IPR001347">
    <property type="entry name" value="SIS_dom"/>
</dbReference>
<dbReference type="SUPFAM" id="SSF53697">
    <property type="entry name" value="SIS domain"/>
    <property type="match status" value="1"/>
</dbReference>
<dbReference type="EMBL" id="JACGWT010000001">
    <property type="protein sequence ID" value="MBA8792992.1"/>
    <property type="molecule type" value="Genomic_DNA"/>
</dbReference>
<dbReference type="RefSeq" id="WP_182558559.1">
    <property type="nucleotide sequence ID" value="NZ_JACGWT010000001.1"/>
</dbReference>
<evidence type="ECO:0000259" key="4">
    <source>
        <dbReference type="PROSITE" id="PS51464"/>
    </source>
</evidence>
<dbReference type="AlphaFoldDB" id="A0A7W3IPR1"/>
<keyword evidence="5" id="KW-0032">Aminotransferase</keyword>
<dbReference type="Gene3D" id="3.40.50.10490">
    <property type="entry name" value="Glucose-6-phosphate isomerase like protein, domain 1"/>
    <property type="match status" value="2"/>
</dbReference>
<organism evidence="5 6">
    <name type="scientific">Microlunatus kandeliicorticis</name>
    <dbReference type="NCBI Taxonomy" id="1759536"/>
    <lineage>
        <taxon>Bacteria</taxon>
        <taxon>Bacillati</taxon>
        <taxon>Actinomycetota</taxon>
        <taxon>Actinomycetes</taxon>
        <taxon>Propionibacteriales</taxon>
        <taxon>Propionibacteriaceae</taxon>
        <taxon>Microlunatus</taxon>
    </lineage>
</organism>
<name>A0A7W3IPR1_9ACTN</name>
<sequence>MPGYLTPLLDPVAGVLDERQRALVTGLAEAERAFILGLGSDDPLDPKRRARVDATGPELVGQPQAIRETLSVNDAALTAVADRLRQASRVLMAGAGDSLAVMTGARLALETMLGVPCEPVQSHELAYYQAGLLGPRDAVLALSSSGETTRTVEALLVAQNAGAYTVALTNTPSSTLEREAATTLHIRATRKGWPTQSSSAALALLLELAVRAGTARDAAGADALRVALDGLPELMGRVITDLDAPLAAIARAELDAPTVLFTGAGPCLAAAVVGAAKVKECTPLRAVEVQLEEYHHYNSQKAGEPLVMLVPTGPSVPRAVETGTDAHRWGGRLYVVTTEGERAFDALAPEGVLELPPVPEPLAGLLFLVPAQLLGYHLGQAGFAAAEAARDGARA</sequence>
<dbReference type="InterPro" id="IPR035472">
    <property type="entry name" value="RpiR-like_SIS"/>
</dbReference>
<dbReference type="GO" id="GO:0006047">
    <property type="term" value="P:UDP-N-acetylglucosamine metabolic process"/>
    <property type="evidence" value="ECO:0007669"/>
    <property type="project" value="TreeGrafter"/>
</dbReference>
<evidence type="ECO:0000256" key="3">
    <source>
        <dbReference type="ARBA" id="ARBA00016090"/>
    </source>
</evidence>